<dbReference type="PANTHER" id="PTHR41523:SF8">
    <property type="entry name" value="ETHYLENE RESPONSE SENSOR PROTEIN"/>
    <property type="match status" value="1"/>
</dbReference>
<dbReference type="STRING" id="1005928.SAMN04487859_10657"/>
<keyword evidence="13" id="KW-1185">Reference proteome</keyword>
<dbReference type="PROSITE" id="PS50885">
    <property type="entry name" value="HAMP"/>
    <property type="match status" value="1"/>
</dbReference>
<evidence type="ECO:0000259" key="10">
    <source>
        <dbReference type="PROSITE" id="PS50109"/>
    </source>
</evidence>
<evidence type="ECO:0000256" key="2">
    <source>
        <dbReference type="ARBA" id="ARBA00004370"/>
    </source>
</evidence>
<keyword evidence="5" id="KW-0808">Transferase</keyword>
<sequence>MRKTLLTAVRDARSGLALRLIAILSIAILPLGLISSYQTSKVLEKNGALSEIALLDRTRQAAAEERALIQSAFGAVEAISAAASIFDSADIDCDAVLSRLITMEPKYIFAGFVDTRGIMTCASNKERANLSETPFFQDQFANPGGLVSVRPMDATTGGIALNVSVPVVVNDDLIGRFWISIPLTLANDLLGESSDTANLLIFDSEGEILATENFGDDRRTILPQDRSLQEIVRGQQRTFRTHNRRGDLRDFAVVSIVDDTVYVLGSWEPRNTGALTGPSERISLYFPVLMWIVGMAVAYIGTNRLVIRHIKRLRQWMRLYSVGQIDFSQARLQSAPEELEAVADAFRAMAQRLSEQERRREEDIEEKTTLLREVHHRVKNNLQLISSIMNILIRNTDSEEAKHLLRRVQDRVMALSAIHRYVYMSPKLSMVRADQLLEDIIRQLVVVGSADEPENKVSMSTRFDPVELSPDQSVPLMLLATEAAINAVKYCAAANGGKPWITLTLQDLGEDHVKLSVENSRSGLAEEQDSDTDHTGTGLGSRLIESFVSQLDGTLEINALPDRFELHVSFVLVKDEGDDAL</sequence>
<feature type="domain" description="Histidine kinase" evidence="10">
    <location>
        <begin position="373"/>
        <end position="574"/>
    </location>
</feature>
<dbReference type="EMBL" id="FOVP01000006">
    <property type="protein sequence ID" value="SFN63101.1"/>
    <property type="molecule type" value="Genomic_DNA"/>
</dbReference>
<proteinExistence type="predicted"/>
<evidence type="ECO:0000256" key="9">
    <source>
        <dbReference type="SAM" id="Phobius"/>
    </source>
</evidence>
<dbReference type="InterPro" id="IPR011495">
    <property type="entry name" value="Sig_transdc_His_kin_sub2_dim/P"/>
</dbReference>
<dbReference type="EC" id="2.7.13.3" evidence="3"/>
<evidence type="ECO:0000259" key="11">
    <source>
        <dbReference type="PROSITE" id="PS50885"/>
    </source>
</evidence>
<evidence type="ECO:0000256" key="1">
    <source>
        <dbReference type="ARBA" id="ARBA00000085"/>
    </source>
</evidence>
<evidence type="ECO:0000256" key="5">
    <source>
        <dbReference type="ARBA" id="ARBA00022679"/>
    </source>
</evidence>
<dbReference type="RefSeq" id="WP_092836037.1">
    <property type="nucleotide sequence ID" value="NZ_FOVP01000006.1"/>
</dbReference>
<evidence type="ECO:0000256" key="4">
    <source>
        <dbReference type="ARBA" id="ARBA00022553"/>
    </source>
</evidence>
<dbReference type="Gene3D" id="3.30.565.10">
    <property type="entry name" value="Histidine kinase-like ATPase, C-terminal domain"/>
    <property type="match status" value="1"/>
</dbReference>
<feature type="domain" description="HAMP" evidence="11">
    <location>
        <begin position="304"/>
        <end position="358"/>
    </location>
</feature>
<comment type="catalytic activity">
    <reaction evidence="1">
        <text>ATP + protein L-histidine = ADP + protein N-phospho-L-histidine.</text>
        <dbReference type="EC" id="2.7.13.3"/>
    </reaction>
</comment>
<dbReference type="InterPro" id="IPR005467">
    <property type="entry name" value="His_kinase_dom"/>
</dbReference>
<dbReference type="GO" id="GO:0016020">
    <property type="term" value="C:membrane"/>
    <property type="evidence" value="ECO:0007669"/>
    <property type="project" value="UniProtKB-SubCell"/>
</dbReference>
<evidence type="ECO:0000256" key="6">
    <source>
        <dbReference type="ARBA" id="ARBA00022741"/>
    </source>
</evidence>
<dbReference type="AlphaFoldDB" id="A0A1I5AKU3"/>
<dbReference type="Pfam" id="PF02518">
    <property type="entry name" value="HATPase_c"/>
    <property type="match status" value="1"/>
</dbReference>
<dbReference type="InterPro" id="IPR003660">
    <property type="entry name" value="HAMP_dom"/>
</dbReference>
<dbReference type="PROSITE" id="PS50109">
    <property type="entry name" value="HIS_KIN"/>
    <property type="match status" value="1"/>
</dbReference>
<dbReference type="Pfam" id="PF07568">
    <property type="entry name" value="HisKA_2"/>
    <property type="match status" value="1"/>
</dbReference>
<protein>
    <recommendedName>
        <fullName evidence="3">histidine kinase</fullName>
        <ecNumber evidence="3">2.7.13.3</ecNumber>
    </recommendedName>
</protein>
<keyword evidence="9" id="KW-1133">Transmembrane helix</keyword>
<keyword evidence="9" id="KW-0812">Transmembrane</keyword>
<evidence type="ECO:0000256" key="8">
    <source>
        <dbReference type="ARBA" id="ARBA00022840"/>
    </source>
</evidence>
<keyword evidence="6" id="KW-0547">Nucleotide-binding</keyword>
<dbReference type="OrthoDB" id="9767435at2"/>
<evidence type="ECO:0000256" key="3">
    <source>
        <dbReference type="ARBA" id="ARBA00012438"/>
    </source>
</evidence>
<keyword evidence="8" id="KW-0067">ATP-binding</keyword>
<reference evidence="13" key="1">
    <citation type="submission" date="2016-10" db="EMBL/GenBank/DDBJ databases">
        <authorList>
            <person name="Varghese N."/>
            <person name="Submissions S."/>
        </authorList>
    </citation>
    <scope>NUCLEOTIDE SEQUENCE [LARGE SCALE GENOMIC DNA]</scope>
    <source>
        <strain evidence="13">DSM 28463</strain>
    </source>
</reference>
<feature type="transmembrane region" description="Helical" evidence="9">
    <location>
        <begin position="16"/>
        <end position="37"/>
    </location>
</feature>
<keyword evidence="4" id="KW-0597">Phosphoprotein</keyword>
<dbReference type="Gene3D" id="3.30.450.20">
    <property type="entry name" value="PAS domain"/>
    <property type="match status" value="2"/>
</dbReference>
<organism evidence="12 13">
    <name type="scientific">Roseovarius lutimaris</name>
    <dbReference type="NCBI Taxonomy" id="1005928"/>
    <lineage>
        <taxon>Bacteria</taxon>
        <taxon>Pseudomonadati</taxon>
        <taxon>Pseudomonadota</taxon>
        <taxon>Alphaproteobacteria</taxon>
        <taxon>Rhodobacterales</taxon>
        <taxon>Roseobacteraceae</taxon>
        <taxon>Roseovarius</taxon>
    </lineage>
</organism>
<feature type="transmembrane region" description="Helical" evidence="9">
    <location>
        <begin position="284"/>
        <end position="307"/>
    </location>
</feature>
<dbReference type="GO" id="GO:0007165">
    <property type="term" value="P:signal transduction"/>
    <property type="evidence" value="ECO:0007669"/>
    <property type="project" value="InterPro"/>
</dbReference>
<dbReference type="InterPro" id="IPR036890">
    <property type="entry name" value="HATPase_C_sf"/>
</dbReference>
<evidence type="ECO:0000256" key="7">
    <source>
        <dbReference type="ARBA" id="ARBA00022777"/>
    </source>
</evidence>
<dbReference type="InterPro" id="IPR003594">
    <property type="entry name" value="HATPase_dom"/>
</dbReference>
<dbReference type="Proteomes" id="UP000198599">
    <property type="component" value="Unassembled WGS sequence"/>
</dbReference>
<keyword evidence="9" id="KW-0472">Membrane</keyword>
<name>A0A1I5AKU3_9RHOB</name>
<dbReference type="GO" id="GO:0004673">
    <property type="term" value="F:protein histidine kinase activity"/>
    <property type="evidence" value="ECO:0007669"/>
    <property type="project" value="UniProtKB-EC"/>
</dbReference>
<gene>
    <name evidence="12" type="ORF">SAMN04487859_10657</name>
</gene>
<dbReference type="SMART" id="SM00387">
    <property type="entry name" value="HATPase_c"/>
    <property type="match status" value="1"/>
</dbReference>
<evidence type="ECO:0000313" key="12">
    <source>
        <dbReference type="EMBL" id="SFN63101.1"/>
    </source>
</evidence>
<accession>A0A1I5AKU3</accession>
<dbReference type="SUPFAM" id="SSF55874">
    <property type="entry name" value="ATPase domain of HSP90 chaperone/DNA topoisomerase II/histidine kinase"/>
    <property type="match status" value="1"/>
</dbReference>
<dbReference type="PANTHER" id="PTHR41523">
    <property type="entry name" value="TWO-COMPONENT SYSTEM SENSOR PROTEIN"/>
    <property type="match status" value="1"/>
</dbReference>
<evidence type="ECO:0000313" key="13">
    <source>
        <dbReference type="Proteomes" id="UP000198599"/>
    </source>
</evidence>
<comment type="subcellular location">
    <subcellularLocation>
        <location evidence="2">Membrane</location>
    </subcellularLocation>
</comment>
<keyword evidence="7 12" id="KW-0418">Kinase</keyword>
<dbReference type="GO" id="GO:0005524">
    <property type="term" value="F:ATP binding"/>
    <property type="evidence" value="ECO:0007669"/>
    <property type="project" value="UniProtKB-KW"/>
</dbReference>